<dbReference type="PANTHER" id="PTHR43213">
    <property type="entry name" value="BIFUNCTIONAL DTTP/UTP PYROPHOSPHATASE/METHYLTRANSFERASE PROTEIN-RELATED"/>
    <property type="match status" value="1"/>
</dbReference>
<evidence type="ECO:0000256" key="3">
    <source>
        <dbReference type="ARBA" id="ARBA00023080"/>
    </source>
</evidence>
<keyword evidence="2 4" id="KW-0378">Hydrolase</keyword>
<dbReference type="EC" id="3.6.1.9" evidence="4"/>
<accession>A0A4Q8QJG9</accession>
<reference evidence="5 6" key="1">
    <citation type="submission" date="2019-02" db="EMBL/GenBank/DDBJ databases">
        <title>Draft genome sequence of Muricauda sp. 176CP4-71.</title>
        <authorList>
            <person name="Park J.-S."/>
        </authorList>
    </citation>
    <scope>NUCLEOTIDE SEQUENCE [LARGE SCALE GENOMIC DNA]</scope>
    <source>
        <strain evidence="5 6">176CP4-71</strain>
    </source>
</reference>
<keyword evidence="4" id="KW-0963">Cytoplasm</keyword>
<dbReference type="Proteomes" id="UP000291981">
    <property type="component" value="Unassembled WGS sequence"/>
</dbReference>
<dbReference type="NCBIfam" id="TIGR00172">
    <property type="entry name" value="maf"/>
    <property type="match status" value="1"/>
</dbReference>
<feature type="active site" description="Proton acceptor" evidence="4">
    <location>
        <position position="82"/>
    </location>
</feature>
<dbReference type="OrthoDB" id="9807767at2"/>
<comment type="similarity">
    <text evidence="4">Belongs to the Maf family. YhdE subfamily.</text>
</comment>
<dbReference type="HAMAP" id="MF_00528">
    <property type="entry name" value="Maf"/>
    <property type="match status" value="1"/>
</dbReference>
<dbReference type="RefSeq" id="WP_130609013.1">
    <property type="nucleotide sequence ID" value="NZ_SGIU01000001.1"/>
</dbReference>
<dbReference type="PANTHER" id="PTHR43213:SF5">
    <property type="entry name" value="BIFUNCTIONAL DTTP_UTP PYROPHOSPHATASE_METHYLTRANSFERASE PROTEIN-RELATED"/>
    <property type="match status" value="1"/>
</dbReference>
<dbReference type="Pfam" id="PF02545">
    <property type="entry name" value="Maf"/>
    <property type="match status" value="1"/>
</dbReference>
<evidence type="ECO:0000256" key="2">
    <source>
        <dbReference type="ARBA" id="ARBA00022801"/>
    </source>
</evidence>
<dbReference type="AlphaFoldDB" id="A0A4Q8QJG9"/>
<dbReference type="PIRSF" id="PIRSF006305">
    <property type="entry name" value="Maf"/>
    <property type="match status" value="1"/>
</dbReference>
<protein>
    <recommendedName>
        <fullName evidence="4">dTTP/UTP pyrophosphatase</fullName>
        <shortName evidence="4">dTTPase/UTPase</shortName>
        <ecNumber evidence="4">3.6.1.9</ecNumber>
    </recommendedName>
    <alternativeName>
        <fullName evidence="4">Nucleoside triphosphate pyrophosphatase</fullName>
    </alternativeName>
    <alternativeName>
        <fullName evidence="4">Nucleotide pyrophosphatase</fullName>
        <shortName evidence="4">Nucleotide PPase</shortName>
    </alternativeName>
</protein>
<dbReference type="InterPro" id="IPR029001">
    <property type="entry name" value="ITPase-like_fam"/>
</dbReference>
<comment type="caution">
    <text evidence="4">Lacks conserved residue(s) required for the propagation of feature annotation.</text>
</comment>
<dbReference type="EMBL" id="SGIU01000001">
    <property type="protein sequence ID" value="TAI48629.1"/>
    <property type="molecule type" value="Genomic_DNA"/>
</dbReference>
<gene>
    <name evidence="5" type="primary">maf</name>
    <name evidence="5" type="ORF">EW142_02175</name>
</gene>
<dbReference type="GO" id="GO:0036218">
    <property type="term" value="F:dTTP diphosphatase activity"/>
    <property type="evidence" value="ECO:0007669"/>
    <property type="project" value="RHEA"/>
</dbReference>
<comment type="catalytic activity">
    <reaction evidence="4">
        <text>dTTP + H2O = dTMP + diphosphate + H(+)</text>
        <dbReference type="Rhea" id="RHEA:28534"/>
        <dbReference type="ChEBI" id="CHEBI:15377"/>
        <dbReference type="ChEBI" id="CHEBI:15378"/>
        <dbReference type="ChEBI" id="CHEBI:33019"/>
        <dbReference type="ChEBI" id="CHEBI:37568"/>
        <dbReference type="ChEBI" id="CHEBI:63528"/>
        <dbReference type="EC" id="3.6.1.9"/>
    </reaction>
</comment>
<feature type="site" description="Important for substrate specificity" evidence="4">
    <location>
        <position position="165"/>
    </location>
</feature>
<comment type="cofactor">
    <cofactor evidence="1 4">
        <name>a divalent metal cation</name>
        <dbReference type="ChEBI" id="CHEBI:60240"/>
    </cofactor>
</comment>
<comment type="subcellular location">
    <subcellularLocation>
        <location evidence="4">Cytoplasm</location>
    </subcellularLocation>
</comment>
<sequence length="200" mass="22745">MTRSHALAQKLSDYTLILGSGSPRRKKFLEEMGLEFEVRKKSVDEVYPAGFKSEEISRYLAELKAVPFQSELEENEILLTSDTVVWHKNKSLAKANNKEEAIEMLKVLSGDWHEVITSVCFTTRNGQKTVSETTRVKFKEFTNEELAYYVEKCKPFDKAGAYGIQEWLGMIGISKIEGSYTNVVGLPTHLVYKTLMDMVS</sequence>
<keyword evidence="3 4" id="KW-0546">Nucleotide metabolism</keyword>
<evidence type="ECO:0000256" key="1">
    <source>
        <dbReference type="ARBA" id="ARBA00001968"/>
    </source>
</evidence>
<evidence type="ECO:0000256" key="4">
    <source>
        <dbReference type="HAMAP-Rule" id="MF_00528"/>
    </source>
</evidence>
<proteinExistence type="inferred from homology"/>
<comment type="catalytic activity">
    <reaction evidence="4">
        <text>UTP + H2O = UMP + diphosphate + H(+)</text>
        <dbReference type="Rhea" id="RHEA:29395"/>
        <dbReference type="ChEBI" id="CHEBI:15377"/>
        <dbReference type="ChEBI" id="CHEBI:15378"/>
        <dbReference type="ChEBI" id="CHEBI:33019"/>
        <dbReference type="ChEBI" id="CHEBI:46398"/>
        <dbReference type="ChEBI" id="CHEBI:57865"/>
        <dbReference type="EC" id="3.6.1.9"/>
    </reaction>
</comment>
<evidence type="ECO:0000313" key="5">
    <source>
        <dbReference type="EMBL" id="TAI48629.1"/>
    </source>
</evidence>
<dbReference type="InterPro" id="IPR003697">
    <property type="entry name" value="Maf-like"/>
</dbReference>
<dbReference type="Gene3D" id="3.90.950.10">
    <property type="match status" value="1"/>
</dbReference>
<dbReference type="GO" id="GO:0009117">
    <property type="term" value="P:nucleotide metabolic process"/>
    <property type="evidence" value="ECO:0007669"/>
    <property type="project" value="UniProtKB-KW"/>
</dbReference>
<keyword evidence="6" id="KW-1185">Reference proteome</keyword>
<evidence type="ECO:0000313" key="6">
    <source>
        <dbReference type="Proteomes" id="UP000291981"/>
    </source>
</evidence>
<dbReference type="SUPFAM" id="SSF52972">
    <property type="entry name" value="ITPase-like"/>
    <property type="match status" value="1"/>
</dbReference>
<organism evidence="5 6">
    <name type="scientific">Flagellimonas allohymeniacidonis</name>
    <dbReference type="NCBI Taxonomy" id="2517819"/>
    <lineage>
        <taxon>Bacteria</taxon>
        <taxon>Pseudomonadati</taxon>
        <taxon>Bacteroidota</taxon>
        <taxon>Flavobacteriia</taxon>
        <taxon>Flavobacteriales</taxon>
        <taxon>Flavobacteriaceae</taxon>
        <taxon>Flagellimonas</taxon>
    </lineage>
</organism>
<dbReference type="CDD" id="cd00555">
    <property type="entry name" value="Maf"/>
    <property type="match status" value="1"/>
</dbReference>
<dbReference type="GO" id="GO:0005737">
    <property type="term" value="C:cytoplasm"/>
    <property type="evidence" value="ECO:0007669"/>
    <property type="project" value="UniProtKB-SubCell"/>
</dbReference>
<comment type="caution">
    <text evidence="5">The sequence shown here is derived from an EMBL/GenBank/DDBJ whole genome shotgun (WGS) entry which is preliminary data.</text>
</comment>
<dbReference type="GO" id="GO:0036221">
    <property type="term" value="F:UTP diphosphatase activity"/>
    <property type="evidence" value="ECO:0007669"/>
    <property type="project" value="RHEA"/>
</dbReference>
<name>A0A4Q8QJG9_9FLAO</name>
<comment type="function">
    <text evidence="4">Nucleoside triphosphate pyrophosphatase that hydrolyzes dTTP and UTP. May have a dual role in cell division arrest and in preventing the incorporation of modified nucleotides into cellular nucleic acids.</text>
</comment>
<feature type="site" description="Important for substrate specificity" evidence="4">
    <location>
        <position position="83"/>
    </location>
</feature>
<feature type="site" description="Important for substrate specificity" evidence="4">
    <location>
        <position position="24"/>
    </location>
</feature>